<dbReference type="Gene3D" id="1.20.1280.50">
    <property type="match status" value="1"/>
</dbReference>
<dbReference type="EMBL" id="CAMAPF010000915">
    <property type="protein sequence ID" value="CAH9120791.1"/>
    <property type="molecule type" value="Genomic_DNA"/>
</dbReference>
<dbReference type="SUPFAM" id="SSF52047">
    <property type="entry name" value="RNI-like"/>
    <property type="match status" value="1"/>
</dbReference>
<name>A0AAV0ECB1_9ASTE</name>
<sequence>MRWPDDDRISDLAHEVIVHILSFLSLKEAAKSSTLSRRWRYLWMYTYRRWDFDASKTLFLLPLNGNLRGERYKYVKWVSSVLKLHRSSHLEELRIRFDLSREHSIHMQRWVKFAIEKKVQRFELDLSSTPGDTPYSTHQSSLQPNKFLLPNLGQVIKNPNNLIYSGWDLKIDNGEAPFSQLKSLTLRSVEIYSDAVEYLLSNCPLLEHLCIERSKAMAFKIVGPPSLRLKSLEILHCLRLVQMEIYAPNLESFAYVGNMIQVPFKHVSNSISDLTLGMDYGLSFLSYPKRHVHYFKHVKKLAIDYFGDARYRRRIPENFPKMIYLKHVELRWEEAGHASLVYPLTLVKAAPSLCTFKMEIILLGAGWPKAMAEERLEKHEPYHAPMREAVAKIKHKCLKTVELSGFDPTVPSLDLVSLLIDISAESPLEKMVIKFLEEKGTPHALELLENVTNKLGPATELVICAERIDIFRSYNFLATDEGIAIRDSMNESLKMYMGNTAKNINILG</sequence>
<dbReference type="InterPro" id="IPR053781">
    <property type="entry name" value="F-box_AtFBL13-like"/>
</dbReference>
<comment type="caution">
    <text evidence="2">The sequence shown here is derived from an EMBL/GenBank/DDBJ whole genome shotgun (WGS) entry which is preliminary data.</text>
</comment>
<accession>A0AAV0ECB1</accession>
<gene>
    <name evidence="2" type="ORF">CEPIT_LOCUS23208</name>
</gene>
<protein>
    <recommendedName>
        <fullName evidence="1">F-box domain-containing protein</fullName>
    </recommendedName>
</protein>
<dbReference type="PANTHER" id="PTHR34145:SF68">
    <property type="entry name" value="FBD DOMAIN-CONTAINING PROTEIN"/>
    <property type="match status" value="1"/>
</dbReference>
<dbReference type="InterPro" id="IPR032675">
    <property type="entry name" value="LRR_dom_sf"/>
</dbReference>
<evidence type="ECO:0000313" key="2">
    <source>
        <dbReference type="EMBL" id="CAH9120791.1"/>
    </source>
</evidence>
<dbReference type="InterPro" id="IPR001810">
    <property type="entry name" value="F-box_dom"/>
</dbReference>
<dbReference type="Gene3D" id="3.80.10.10">
    <property type="entry name" value="Ribonuclease Inhibitor"/>
    <property type="match status" value="1"/>
</dbReference>
<dbReference type="PANTHER" id="PTHR34145">
    <property type="entry name" value="OS02G0105600 PROTEIN"/>
    <property type="match status" value="1"/>
</dbReference>
<dbReference type="InterPro" id="IPR053772">
    <property type="entry name" value="At1g61320/At1g61330-like"/>
</dbReference>
<dbReference type="Pfam" id="PF23622">
    <property type="entry name" value="LRR_At1g61320_AtMIF1"/>
    <property type="match status" value="1"/>
</dbReference>
<dbReference type="InterPro" id="IPR055357">
    <property type="entry name" value="LRR_At1g61320_AtMIF1"/>
</dbReference>
<evidence type="ECO:0000313" key="3">
    <source>
        <dbReference type="Proteomes" id="UP001152523"/>
    </source>
</evidence>
<dbReference type="SMART" id="SM00256">
    <property type="entry name" value="FBOX"/>
    <property type="match status" value="1"/>
</dbReference>
<dbReference type="Proteomes" id="UP001152523">
    <property type="component" value="Unassembled WGS sequence"/>
</dbReference>
<dbReference type="InterPro" id="IPR036047">
    <property type="entry name" value="F-box-like_dom_sf"/>
</dbReference>
<dbReference type="CDD" id="cd22160">
    <property type="entry name" value="F-box_AtFBL13-like"/>
    <property type="match status" value="1"/>
</dbReference>
<keyword evidence="3" id="KW-1185">Reference proteome</keyword>
<evidence type="ECO:0000259" key="1">
    <source>
        <dbReference type="SMART" id="SM00256"/>
    </source>
</evidence>
<organism evidence="2 3">
    <name type="scientific">Cuscuta epithymum</name>
    <dbReference type="NCBI Taxonomy" id="186058"/>
    <lineage>
        <taxon>Eukaryota</taxon>
        <taxon>Viridiplantae</taxon>
        <taxon>Streptophyta</taxon>
        <taxon>Embryophyta</taxon>
        <taxon>Tracheophyta</taxon>
        <taxon>Spermatophyta</taxon>
        <taxon>Magnoliopsida</taxon>
        <taxon>eudicotyledons</taxon>
        <taxon>Gunneridae</taxon>
        <taxon>Pentapetalae</taxon>
        <taxon>asterids</taxon>
        <taxon>lamiids</taxon>
        <taxon>Solanales</taxon>
        <taxon>Convolvulaceae</taxon>
        <taxon>Cuscuteae</taxon>
        <taxon>Cuscuta</taxon>
        <taxon>Cuscuta subgen. Cuscuta</taxon>
    </lineage>
</organism>
<dbReference type="SUPFAM" id="SSF81383">
    <property type="entry name" value="F-box domain"/>
    <property type="match status" value="1"/>
</dbReference>
<feature type="domain" description="F-box" evidence="1">
    <location>
        <begin position="12"/>
        <end position="52"/>
    </location>
</feature>
<dbReference type="Pfam" id="PF00646">
    <property type="entry name" value="F-box"/>
    <property type="match status" value="1"/>
</dbReference>
<dbReference type="AlphaFoldDB" id="A0AAV0ECB1"/>
<reference evidence="2" key="1">
    <citation type="submission" date="2022-07" db="EMBL/GenBank/DDBJ databases">
        <authorList>
            <person name="Macas J."/>
            <person name="Novak P."/>
            <person name="Neumann P."/>
        </authorList>
    </citation>
    <scope>NUCLEOTIDE SEQUENCE</scope>
</reference>
<proteinExistence type="predicted"/>